<proteinExistence type="predicted"/>
<evidence type="ECO:0000313" key="3">
    <source>
        <dbReference type="Proteomes" id="UP000499080"/>
    </source>
</evidence>
<comment type="caution">
    <text evidence="2">The sequence shown here is derived from an EMBL/GenBank/DDBJ whole genome shotgun (WGS) entry which is preliminary data.</text>
</comment>
<evidence type="ECO:0000256" key="1">
    <source>
        <dbReference type="SAM" id="MobiDB-lite"/>
    </source>
</evidence>
<feature type="compositionally biased region" description="Polar residues" evidence="1">
    <location>
        <begin position="105"/>
        <end position="119"/>
    </location>
</feature>
<evidence type="ECO:0000313" key="2">
    <source>
        <dbReference type="EMBL" id="GBN32547.1"/>
    </source>
</evidence>
<dbReference type="EMBL" id="BGPR01008252">
    <property type="protein sequence ID" value="GBN32547.1"/>
    <property type="molecule type" value="Genomic_DNA"/>
</dbReference>
<organism evidence="2 3">
    <name type="scientific">Araneus ventricosus</name>
    <name type="common">Orbweaver spider</name>
    <name type="synonym">Epeira ventricosa</name>
    <dbReference type="NCBI Taxonomy" id="182803"/>
    <lineage>
        <taxon>Eukaryota</taxon>
        <taxon>Metazoa</taxon>
        <taxon>Ecdysozoa</taxon>
        <taxon>Arthropoda</taxon>
        <taxon>Chelicerata</taxon>
        <taxon>Arachnida</taxon>
        <taxon>Araneae</taxon>
        <taxon>Araneomorphae</taxon>
        <taxon>Entelegynae</taxon>
        <taxon>Araneoidea</taxon>
        <taxon>Araneidae</taxon>
        <taxon>Araneus</taxon>
    </lineage>
</organism>
<feature type="region of interest" description="Disordered" evidence="1">
    <location>
        <begin position="92"/>
        <end position="119"/>
    </location>
</feature>
<keyword evidence="3" id="KW-1185">Reference proteome</keyword>
<protein>
    <submittedName>
        <fullName evidence="2">Uncharacterized protein</fullName>
    </submittedName>
</protein>
<dbReference type="AlphaFoldDB" id="A0A4Y2N2Z2"/>
<gene>
    <name evidence="2" type="ORF">AVEN_169747_1</name>
</gene>
<name>A0A4Y2N2Z2_ARAVE</name>
<sequence>MLSPSRVATMSYLLTQRCDHGYLPREVAPYTRSVVLSLRGSRPLLSHLRVTCYRTLVHDYHTSRRGSRTLSPPRSRPWYHIQEDEMVRPRGLHGYHTSRDAHRVSTLSRTCSHLQRSRP</sequence>
<accession>A0A4Y2N2Z2</accession>
<dbReference type="Proteomes" id="UP000499080">
    <property type="component" value="Unassembled WGS sequence"/>
</dbReference>
<reference evidence="2 3" key="1">
    <citation type="journal article" date="2019" name="Sci. Rep.">
        <title>Orb-weaving spider Araneus ventricosus genome elucidates the spidroin gene catalogue.</title>
        <authorList>
            <person name="Kono N."/>
            <person name="Nakamura H."/>
            <person name="Ohtoshi R."/>
            <person name="Moran D.A.P."/>
            <person name="Shinohara A."/>
            <person name="Yoshida Y."/>
            <person name="Fujiwara M."/>
            <person name="Mori M."/>
            <person name="Tomita M."/>
            <person name="Arakawa K."/>
        </authorList>
    </citation>
    <scope>NUCLEOTIDE SEQUENCE [LARGE SCALE GENOMIC DNA]</scope>
</reference>